<dbReference type="Gene3D" id="2.60.120.260">
    <property type="entry name" value="Galactose-binding domain-like"/>
    <property type="match status" value="1"/>
</dbReference>
<dbReference type="EMBL" id="HBNS01059794">
    <property type="protein sequence ID" value="CAE4666169.1"/>
    <property type="molecule type" value="Transcribed_RNA"/>
</dbReference>
<reference evidence="3" key="1">
    <citation type="submission" date="2021-01" db="EMBL/GenBank/DDBJ databases">
        <authorList>
            <person name="Corre E."/>
            <person name="Pelletier E."/>
            <person name="Niang G."/>
            <person name="Scheremetjew M."/>
            <person name="Finn R."/>
            <person name="Kale V."/>
            <person name="Holt S."/>
            <person name="Cochrane G."/>
            <person name="Meng A."/>
            <person name="Brown T."/>
            <person name="Cohen L."/>
        </authorList>
    </citation>
    <scope>NUCLEOTIDE SEQUENCE</scope>
    <source>
        <strain evidence="3">GSO104</strain>
    </source>
</reference>
<feature type="domain" description="F5/8 type C" evidence="2">
    <location>
        <begin position="192"/>
        <end position="320"/>
    </location>
</feature>
<name>A0A7S4T5K1_9STRA</name>
<dbReference type="Pfam" id="PF00754">
    <property type="entry name" value="F5_F8_type_C"/>
    <property type="match status" value="1"/>
</dbReference>
<feature type="region of interest" description="Disordered" evidence="1">
    <location>
        <begin position="1"/>
        <end position="51"/>
    </location>
</feature>
<accession>A0A7S4T5K1</accession>
<protein>
    <recommendedName>
        <fullName evidence="2">F5/8 type C domain-containing protein</fullName>
    </recommendedName>
</protein>
<dbReference type="AlphaFoldDB" id="A0A7S4T5K1"/>
<gene>
    <name evidence="3" type="ORF">DBRI00130_LOCUS43011</name>
</gene>
<evidence type="ECO:0000313" key="3">
    <source>
        <dbReference type="EMBL" id="CAE4666169.1"/>
    </source>
</evidence>
<organism evidence="3">
    <name type="scientific">Ditylum brightwellii</name>
    <dbReference type="NCBI Taxonomy" id="49249"/>
    <lineage>
        <taxon>Eukaryota</taxon>
        <taxon>Sar</taxon>
        <taxon>Stramenopiles</taxon>
        <taxon>Ochrophyta</taxon>
        <taxon>Bacillariophyta</taxon>
        <taxon>Mediophyceae</taxon>
        <taxon>Lithodesmiophycidae</taxon>
        <taxon>Lithodesmiales</taxon>
        <taxon>Lithodesmiaceae</taxon>
        <taxon>Ditylum</taxon>
    </lineage>
</organism>
<dbReference type="InterPro" id="IPR000421">
    <property type="entry name" value="FA58C"/>
</dbReference>
<evidence type="ECO:0000256" key="1">
    <source>
        <dbReference type="SAM" id="MobiDB-lite"/>
    </source>
</evidence>
<evidence type="ECO:0000259" key="2">
    <source>
        <dbReference type="PROSITE" id="PS50022"/>
    </source>
</evidence>
<dbReference type="SUPFAM" id="SSF49785">
    <property type="entry name" value="Galactose-binding domain-like"/>
    <property type="match status" value="1"/>
</dbReference>
<dbReference type="PROSITE" id="PS50022">
    <property type="entry name" value="FA58C_3"/>
    <property type="match status" value="1"/>
</dbReference>
<feature type="compositionally biased region" description="Polar residues" evidence="1">
    <location>
        <begin position="21"/>
        <end position="34"/>
    </location>
</feature>
<sequence>MRYVFSTPRQHRNGERYSHGTLPNMSHSKSQSDGAHTGDANKRKHSTTISATERSIIHQDIVWLPSPIKASIGSWQREGANATLTKSSVFRVIRSGDEMEDELWCLELFDIFNTTKGRLPQREREQNIFFLNESQLQTPLKLTKLRLTNTESKIKKSFFHTLEGSISFSYGVFLLRRRHLPDDVGKHVMSFLKVNYLKMDEVSVIGASSTRGHFPIESVLGNEKTWWLSAKGTMHSDQCEEYLEFRLSPDGTIKRLSFVGVSIPPLPNGPVSVRRFRIDYSQDGTHWTKGGENYTMETMDFNGVQTFRLHRPIDASHVRLTCLQNAFAAENVYISGMPPFDCIGLFHVRFK</sequence>
<dbReference type="InterPro" id="IPR008979">
    <property type="entry name" value="Galactose-bd-like_sf"/>
</dbReference>
<proteinExistence type="predicted"/>